<evidence type="ECO:0000256" key="1">
    <source>
        <dbReference type="SAM" id="MobiDB-lite"/>
    </source>
</evidence>
<evidence type="ECO:0000313" key="2">
    <source>
        <dbReference type="EMBL" id="KAG7362559.1"/>
    </source>
</evidence>
<feature type="compositionally biased region" description="Basic and acidic residues" evidence="1">
    <location>
        <begin position="392"/>
        <end position="429"/>
    </location>
</feature>
<feature type="region of interest" description="Disordered" evidence="1">
    <location>
        <begin position="355"/>
        <end position="597"/>
    </location>
</feature>
<feature type="compositionally biased region" description="Basic and acidic residues" evidence="1">
    <location>
        <begin position="437"/>
        <end position="457"/>
    </location>
</feature>
<feature type="region of interest" description="Disordered" evidence="1">
    <location>
        <begin position="241"/>
        <end position="262"/>
    </location>
</feature>
<feature type="compositionally biased region" description="Basic and acidic residues" evidence="1">
    <location>
        <begin position="536"/>
        <end position="560"/>
    </location>
</feature>
<dbReference type="Proteomes" id="UP000693970">
    <property type="component" value="Unassembled WGS sequence"/>
</dbReference>
<sequence>MISLEAEGTHQSTSFCNYTGNNDADDCFLVTGSSEPKTDSKKKKKKDPLGGSSTHSKSKKKSTTKDPLSSKSSHTTTRKAAKKIDLLGSQSTHVTTTSSSPSPQAASRGLDEDKLLSKSMHGGRSKSKDPLSSKSSHIKRPKSINKDCLSSQSCHVGTKRSQKKDDPLSSKSSHGKKNSSSSKNKIKSKSKSKTMEMQGECSPEKEKVISYRQLPAYVPKEGELSDDQLLECFLMDTLEEGGEEEEEQKDLANNVPFSPPRKINGYVEDSIMDTSVSNGAEVVGMAYTATLNGCDDDESDLEDDDSFGCDEDDADFSTFPMQSGNYNQKFHVNHDVNKCSTSFDKAETNLNQSLEAVVGKKDTESVEDVSKSKSTKTKSKDELSKSKHGKVKAKDELLPKSKDGKTKINKDEVSKSKNGKTKDKDDLSKSKHGKKKEKSELSKSTHGKKDANDDLSKSKHGRKSSLSKSTHGKKKDDLSKSRHGNKKTEDVTKVDAKNLVKPQAIDDDYDDESSTSSSSTSSLRKSSQSKSRHGKKKDELSKSRHDKKEKEDVTKVDAKNIIKPQVSDDDSSTSSSSTSSSKSSKKATERRGGGKIRFKNSIHIQRPQLVRSVSVRTPMQPWELRQMLNINVPTVKPDISDSIYFRDDASIVDIGNLHKRAVLQSKLGGGDPLSSSTTHERLRPPVPIESKDFSLLRRTNSDDKLANYLQQKQYL</sequence>
<gene>
    <name evidence="2" type="ORF">IV203_025443</name>
</gene>
<reference evidence="2" key="1">
    <citation type="journal article" date="2021" name="Sci. Rep.">
        <title>Diploid genomic architecture of Nitzschia inconspicua, an elite biomass production diatom.</title>
        <authorList>
            <person name="Oliver A."/>
            <person name="Podell S."/>
            <person name="Pinowska A."/>
            <person name="Traller J.C."/>
            <person name="Smith S.R."/>
            <person name="McClure R."/>
            <person name="Beliaev A."/>
            <person name="Bohutskyi P."/>
            <person name="Hill E.A."/>
            <person name="Rabines A."/>
            <person name="Zheng H."/>
            <person name="Allen L.Z."/>
            <person name="Kuo A."/>
            <person name="Grigoriev I.V."/>
            <person name="Allen A.E."/>
            <person name="Hazlebeck D."/>
            <person name="Allen E.E."/>
        </authorList>
    </citation>
    <scope>NUCLEOTIDE SEQUENCE</scope>
    <source>
        <strain evidence="2">Hildebrandi</strain>
    </source>
</reference>
<feature type="region of interest" description="Disordered" evidence="1">
    <location>
        <begin position="295"/>
        <end position="321"/>
    </location>
</feature>
<proteinExistence type="predicted"/>
<dbReference type="AlphaFoldDB" id="A0A9K3LIU2"/>
<feature type="compositionally biased region" description="Low complexity" evidence="1">
    <location>
        <begin position="89"/>
        <end position="107"/>
    </location>
</feature>
<feature type="compositionally biased region" description="Low complexity" evidence="1">
    <location>
        <begin position="572"/>
        <end position="582"/>
    </location>
</feature>
<feature type="compositionally biased region" description="Low complexity" evidence="1">
    <location>
        <begin position="514"/>
        <end position="529"/>
    </location>
</feature>
<accession>A0A9K3LIU2</accession>
<organism evidence="2 3">
    <name type="scientific">Nitzschia inconspicua</name>
    <dbReference type="NCBI Taxonomy" id="303405"/>
    <lineage>
        <taxon>Eukaryota</taxon>
        <taxon>Sar</taxon>
        <taxon>Stramenopiles</taxon>
        <taxon>Ochrophyta</taxon>
        <taxon>Bacillariophyta</taxon>
        <taxon>Bacillariophyceae</taxon>
        <taxon>Bacillariophycidae</taxon>
        <taxon>Bacillariales</taxon>
        <taxon>Bacillariaceae</taxon>
        <taxon>Nitzschia</taxon>
    </lineage>
</organism>
<name>A0A9K3LIU2_9STRA</name>
<protein>
    <submittedName>
        <fullName evidence="2">Uncharacterized protein</fullName>
    </submittedName>
</protein>
<feature type="compositionally biased region" description="Basic and acidic residues" evidence="1">
    <location>
        <begin position="474"/>
        <end position="498"/>
    </location>
</feature>
<evidence type="ECO:0000313" key="3">
    <source>
        <dbReference type="Proteomes" id="UP000693970"/>
    </source>
</evidence>
<feature type="compositionally biased region" description="Basic and acidic residues" evidence="1">
    <location>
        <begin position="358"/>
        <end position="371"/>
    </location>
</feature>
<feature type="region of interest" description="Disordered" evidence="1">
    <location>
        <begin position="27"/>
        <end position="205"/>
    </location>
</feature>
<dbReference type="EMBL" id="JAGRRH010000011">
    <property type="protein sequence ID" value="KAG7362559.1"/>
    <property type="molecule type" value="Genomic_DNA"/>
</dbReference>
<reference evidence="2" key="2">
    <citation type="submission" date="2021-04" db="EMBL/GenBank/DDBJ databases">
        <authorList>
            <person name="Podell S."/>
        </authorList>
    </citation>
    <scope>NUCLEOTIDE SEQUENCE</scope>
    <source>
        <strain evidence="2">Hildebrandi</strain>
    </source>
</reference>
<keyword evidence="3" id="KW-1185">Reference proteome</keyword>
<feature type="compositionally biased region" description="Basic residues" evidence="1">
    <location>
        <begin position="458"/>
        <end position="473"/>
    </location>
</feature>
<feature type="compositionally biased region" description="Acidic residues" evidence="1">
    <location>
        <begin position="295"/>
        <end position="315"/>
    </location>
</feature>
<comment type="caution">
    <text evidence="2">The sequence shown here is derived from an EMBL/GenBank/DDBJ whole genome shotgun (WGS) entry which is preliminary data.</text>
</comment>